<dbReference type="GO" id="GO:0055085">
    <property type="term" value="P:transmembrane transport"/>
    <property type="evidence" value="ECO:0007669"/>
    <property type="project" value="InterPro"/>
</dbReference>
<evidence type="ECO:0000313" key="10">
    <source>
        <dbReference type="Proteomes" id="UP000033935"/>
    </source>
</evidence>
<dbReference type="Pfam" id="PF00528">
    <property type="entry name" value="BPD_transp_1"/>
    <property type="match status" value="1"/>
</dbReference>
<keyword evidence="4 7" id="KW-0812">Transmembrane</keyword>
<organism evidence="9 10">
    <name type="scientific">Candidatus Uhrbacteria bacterium GW2011_GWF2_39_13</name>
    <dbReference type="NCBI Taxonomy" id="1618995"/>
    <lineage>
        <taxon>Bacteria</taxon>
        <taxon>Candidatus Uhriibacteriota</taxon>
    </lineage>
</organism>
<feature type="transmembrane region" description="Helical" evidence="7">
    <location>
        <begin position="12"/>
        <end position="35"/>
    </location>
</feature>
<dbReference type="PROSITE" id="PS50928">
    <property type="entry name" value="ABC_TM1"/>
    <property type="match status" value="1"/>
</dbReference>
<dbReference type="EMBL" id="LBWG01000008">
    <property type="protein sequence ID" value="KKR04386.1"/>
    <property type="molecule type" value="Genomic_DNA"/>
</dbReference>
<evidence type="ECO:0000256" key="2">
    <source>
        <dbReference type="ARBA" id="ARBA00022448"/>
    </source>
</evidence>
<dbReference type="GO" id="GO:0005886">
    <property type="term" value="C:plasma membrane"/>
    <property type="evidence" value="ECO:0007669"/>
    <property type="project" value="UniProtKB-SubCell"/>
</dbReference>
<dbReference type="PANTHER" id="PTHR43744:SF12">
    <property type="entry name" value="ABC TRANSPORTER PERMEASE PROTEIN MG189-RELATED"/>
    <property type="match status" value="1"/>
</dbReference>
<name>A0A0G0MVC0_9BACT</name>
<evidence type="ECO:0000256" key="6">
    <source>
        <dbReference type="ARBA" id="ARBA00023136"/>
    </source>
</evidence>
<evidence type="ECO:0000256" key="3">
    <source>
        <dbReference type="ARBA" id="ARBA00022475"/>
    </source>
</evidence>
<evidence type="ECO:0000256" key="7">
    <source>
        <dbReference type="RuleBase" id="RU363032"/>
    </source>
</evidence>
<dbReference type="AlphaFoldDB" id="A0A0G0MVC0"/>
<dbReference type="CDD" id="cd06261">
    <property type="entry name" value="TM_PBP2"/>
    <property type="match status" value="1"/>
</dbReference>
<dbReference type="SUPFAM" id="SSF161098">
    <property type="entry name" value="MetI-like"/>
    <property type="match status" value="1"/>
</dbReference>
<evidence type="ECO:0000256" key="5">
    <source>
        <dbReference type="ARBA" id="ARBA00022989"/>
    </source>
</evidence>
<dbReference type="Gene3D" id="1.10.3720.10">
    <property type="entry name" value="MetI-like"/>
    <property type="match status" value="1"/>
</dbReference>
<protein>
    <submittedName>
        <fullName evidence="9">Sugar ABC transporter, permease protein</fullName>
    </submittedName>
</protein>
<keyword evidence="6 7" id="KW-0472">Membrane</keyword>
<gene>
    <name evidence="9" type="ORF">UT30_C0008G0008</name>
</gene>
<proteinExistence type="inferred from homology"/>
<comment type="caution">
    <text evidence="9">The sequence shown here is derived from an EMBL/GenBank/DDBJ whole genome shotgun (WGS) entry which is preliminary data.</text>
</comment>
<evidence type="ECO:0000313" key="9">
    <source>
        <dbReference type="EMBL" id="KKR04386.1"/>
    </source>
</evidence>
<feature type="transmembrane region" description="Helical" evidence="7">
    <location>
        <begin position="244"/>
        <end position="268"/>
    </location>
</feature>
<dbReference type="PANTHER" id="PTHR43744">
    <property type="entry name" value="ABC TRANSPORTER PERMEASE PROTEIN MG189-RELATED-RELATED"/>
    <property type="match status" value="1"/>
</dbReference>
<comment type="subcellular location">
    <subcellularLocation>
        <location evidence="1 7">Cell membrane</location>
        <topology evidence="1 7">Multi-pass membrane protein</topology>
    </subcellularLocation>
</comment>
<feature type="transmembrane region" description="Helical" evidence="7">
    <location>
        <begin position="184"/>
        <end position="206"/>
    </location>
</feature>
<keyword evidence="5 7" id="KW-1133">Transmembrane helix</keyword>
<accession>A0A0G0MVC0</accession>
<dbReference type="PATRIC" id="fig|1618995.3.peg.408"/>
<reference evidence="9 10" key="1">
    <citation type="journal article" date="2015" name="Nature">
        <title>rRNA introns, odd ribosomes, and small enigmatic genomes across a large radiation of phyla.</title>
        <authorList>
            <person name="Brown C.T."/>
            <person name="Hug L.A."/>
            <person name="Thomas B.C."/>
            <person name="Sharon I."/>
            <person name="Castelle C.J."/>
            <person name="Singh A."/>
            <person name="Wilkins M.J."/>
            <person name="Williams K.H."/>
            <person name="Banfield J.F."/>
        </authorList>
    </citation>
    <scope>NUCLEOTIDE SEQUENCE [LARGE SCALE GENOMIC DNA]</scope>
</reference>
<evidence type="ECO:0000259" key="8">
    <source>
        <dbReference type="PROSITE" id="PS50928"/>
    </source>
</evidence>
<sequence length="278" mass="31901">MNRHVFHKNLNTVLIYAFLIIIGFTTIFPLLWMLATSLKDPYADVSKLTSIVPSKCHWDNYRAVFVETNFLREFCNSVFVTFTITAGKVFTSSIAAYAFARMIFWGRNHIFLGYIATMMIPHSVTMIPTFLLLQKLGWIDTYYALILPEMFTAYGTFMLRQFFLNLPRDLEEAAMIDGCNSWQIYCNVIIPLSRNALITLAILIFMGSWKNFMWPLIVIHSAELYTLPVALAKFKEMYGIQWPLLMAGSVIMILPMFIVFIAGQRFFIKGITLGAVKG</sequence>
<comment type="similarity">
    <text evidence="7">Belongs to the binding-protein-dependent transport system permease family.</text>
</comment>
<evidence type="ECO:0000256" key="4">
    <source>
        <dbReference type="ARBA" id="ARBA00022692"/>
    </source>
</evidence>
<feature type="transmembrane region" description="Helical" evidence="7">
    <location>
        <begin position="111"/>
        <end position="130"/>
    </location>
</feature>
<dbReference type="InterPro" id="IPR035906">
    <property type="entry name" value="MetI-like_sf"/>
</dbReference>
<keyword evidence="3" id="KW-1003">Cell membrane</keyword>
<feature type="domain" description="ABC transmembrane type-1" evidence="8">
    <location>
        <begin position="74"/>
        <end position="263"/>
    </location>
</feature>
<evidence type="ECO:0000256" key="1">
    <source>
        <dbReference type="ARBA" id="ARBA00004651"/>
    </source>
</evidence>
<dbReference type="Proteomes" id="UP000033935">
    <property type="component" value="Unassembled WGS sequence"/>
</dbReference>
<keyword evidence="2 7" id="KW-0813">Transport</keyword>
<dbReference type="InterPro" id="IPR000515">
    <property type="entry name" value="MetI-like"/>
</dbReference>
<feature type="transmembrane region" description="Helical" evidence="7">
    <location>
        <begin position="78"/>
        <end position="99"/>
    </location>
</feature>
<feature type="transmembrane region" description="Helical" evidence="7">
    <location>
        <begin position="142"/>
        <end position="163"/>
    </location>
</feature>